<reference evidence="1" key="1">
    <citation type="submission" date="2021-08" db="EMBL/GenBank/DDBJ databases">
        <title>Novel anaerobic bacterium isolated from sea squirt in East Sea, Republic of Korea.</title>
        <authorList>
            <person name="Nguyen T.H."/>
            <person name="Li Z."/>
            <person name="Lee Y.-J."/>
            <person name="Ko J."/>
            <person name="Kim S.-G."/>
        </authorList>
    </citation>
    <scope>NUCLEOTIDE SEQUENCE</scope>
    <source>
        <strain evidence="1">KCTC 25031</strain>
    </source>
</reference>
<keyword evidence="2" id="KW-1185">Reference proteome</keyword>
<evidence type="ECO:0000313" key="2">
    <source>
        <dbReference type="Proteomes" id="UP000826212"/>
    </source>
</evidence>
<dbReference type="EMBL" id="CP081303">
    <property type="protein sequence ID" value="QZE12934.1"/>
    <property type="molecule type" value="Genomic_DNA"/>
</dbReference>
<protein>
    <submittedName>
        <fullName evidence="1">DUF4956 domain-containing protein</fullName>
    </submittedName>
</protein>
<organism evidence="1 2">
    <name type="scientific">Halosquirtibacter laminarini</name>
    <dbReference type="NCBI Taxonomy" id="3374600"/>
    <lineage>
        <taxon>Bacteria</taxon>
        <taxon>Pseudomonadati</taxon>
        <taxon>Bacteroidota</taxon>
        <taxon>Bacteroidia</taxon>
        <taxon>Marinilabiliales</taxon>
        <taxon>Prolixibacteraceae</taxon>
        <taxon>Halosquirtibacter</taxon>
    </lineage>
</organism>
<name>A0AC61NMH4_9BACT</name>
<accession>A0AC61NMH4</accession>
<evidence type="ECO:0000313" key="1">
    <source>
        <dbReference type="EMBL" id="QZE12934.1"/>
    </source>
</evidence>
<dbReference type="Proteomes" id="UP000826212">
    <property type="component" value="Chromosome"/>
</dbReference>
<proteinExistence type="predicted"/>
<gene>
    <name evidence="1" type="ORF">K4L44_10070</name>
</gene>
<sequence>MSEPFVSLPWSFISPLFFQIVSVFVIFGLIYTPSTWLKRDFTFSFIAISVCVFVLSFLLHHVEFQLSLAIGLFAIFGIIRFRTDPIPIKEMTYLFVGIAVSLINALSFDFFFTNHVVASNIVIWVILAVTERLLYHRRPSTIDIVYDRLDLISPEKQDELIEDIKLRTGLKVVEVKISGVDMLKETATLVVYFL</sequence>